<dbReference type="RefSeq" id="WP_275106688.1">
    <property type="nucleotide sequence ID" value="NZ_JAAGNX010000001.1"/>
</dbReference>
<keyword evidence="2" id="KW-1185">Reference proteome</keyword>
<sequence>MEIEERKYPLPPAPDWLPDMAQLEYVRVGEILTETLTALDVGCLCDYCTAWADFAALTEEIKATSAPAVLKSERGGFYMNPLHAGQTTAAGRMQKASERLGLDPRARKRIGIDDGWRFLTDEEINAQIPDL</sequence>
<reference evidence="1 2" key="1">
    <citation type="submission" date="2020-02" db="EMBL/GenBank/DDBJ databases">
        <title>Albibacoteraceae fam. nov., the first described family within the subdivision 4 Verrucomicrobia.</title>
        <authorList>
            <person name="Xi F."/>
        </authorList>
    </citation>
    <scope>NUCLEOTIDE SEQUENCE [LARGE SCALE GENOMIC DNA]</scope>
    <source>
        <strain evidence="1 2">CK1056</strain>
    </source>
</reference>
<dbReference type="EMBL" id="JAAGNX010000001">
    <property type="protein sequence ID" value="NDV61260.1"/>
    <property type="molecule type" value="Genomic_DNA"/>
</dbReference>
<organism evidence="1 2">
    <name type="scientific">Oceanipulchritudo coccoides</name>
    <dbReference type="NCBI Taxonomy" id="2706888"/>
    <lineage>
        <taxon>Bacteria</taxon>
        <taxon>Pseudomonadati</taxon>
        <taxon>Verrucomicrobiota</taxon>
        <taxon>Opitutia</taxon>
        <taxon>Puniceicoccales</taxon>
        <taxon>Oceanipulchritudinaceae</taxon>
        <taxon>Oceanipulchritudo</taxon>
    </lineage>
</organism>
<protein>
    <submittedName>
        <fullName evidence="1">Phage terminase small subunit P27 family</fullName>
    </submittedName>
</protein>
<accession>A0A6B2M0I8</accession>
<dbReference type="NCBIfam" id="TIGR01558">
    <property type="entry name" value="sm_term_P27"/>
    <property type="match status" value="1"/>
</dbReference>
<evidence type="ECO:0000313" key="2">
    <source>
        <dbReference type="Proteomes" id="UP000478417"/>
    </source>
</evidence>
<proteinExistence type="predicted"/>
<comment type="caution">
    <text evidence="1">The sequence shown here is derived from an EMBL/GenBank/DDBJ whole genome shotgun (WGS) entry which is preliminary data.</text>
</comment>
<evidence type="ECO:0000313" key="1">
    <source>
        <dbReference type="EMBL" id="NDV61260.1"/>
    </source>
</evidence>
<dbReference type="Pfam" id="PF05119">
    <property type="entry name" value="Terminase_4"/>
    <property type="match status" value="1"/>
</dbReference>
<dbReference type="AlphaFoldDB" id="A0A6B2M0I8"/>
<gene>
    <name evidence="1" type="ORF">G0Q06_02210</name>
</gene>
<dbReference type="InterPro" id="IPR006448">
    <property type="entry name" value="Phage_term_ssu_P27"/>
</dbReference>
<dbReference type="Proteomes" id="UP000478417">
    <property type="component" value="Unassembled WGS sequence"/>
</dbReference>
<name>A0A6B2M0I8_9BACT</name>